<evidence type="ECO:0000256" key="1">
    <source>
        <dbReference type="ARBA" id="ARBA00004592"/>
    </source>
</evidence>
<dbReference type="InterPro" id="IPR016024">
    <property type="entry name" value="ARM-type_fold"/>
</dbReference>
<keyword evidence="4" id="KW-0677">Repeat</keyword>
<accession>A0A6I8QTB0</accession>
<dbReference type="InterPro" id="IPR011989">
    <property type="entry name" value="ARM-like"/>
</dbReference>
<reference evidence="9" key="1">
    <citation type="journal article" date="2010" name="Science">
        <title>The genome of the Western clawed frog Xenopus tropicalis.</title>
        <authorList>
            <person name="Hellsten U."/>
            <person name="Harland R.M."/>
            <person name="Gilchrist M.J."/>
            <person name="Hendrix D."/>
            <person name="Jurka J."/>
            <person name="Kapitonov V."/>
            <person name="Ovcharenko I."/>
            <person name="Putnam N.H."/>
            <person name="Shu S."/>
            <person name="Taher L."/>
            <person name="Blitz I.L."/>
            <person name="Blumberg B."/>
            <person name="Dichmann D.S."/>
            <person name="Dubchak I."/>
            <person name="Amaya E."/>
            <person name="Detter J.C."/>
            <person name="Fletcher R."/>
            <person name="Gerhard D.S."/>
            <person name="Goodstein D."/>
            <person name="Graves T."/>
            <person name="Grigoriev I.V."/>
            <person name="Grimwood J."/>
            <person name="Kawashima T."/>
            <person name="Lindquist E."/>
            <person name="Lucas S.M."/>
            <person name="Mead P.E."/>
            <person name="Mitros T."/>
            <person name="Ogino H."/>
            <person name="Ohta Y."/>
            <person name="Poliakov A.V."/>
            <person name="Pollet N."/>
            <person name="Robert J."/>
            <person name="Salamov A."/>
            <person name="Sater A.K."/>
            <person name="Schmutz J."/>
            <person name="Terry A."/>
            <person name="Vize P.D."/>
            <person name="Warren W.C."/>
            <person name="Wells D."/>
            <person name="Wills A."/>
            <person name="Wilson R.K."/>
            <person name="Zimmerman L.B."/>
            <person name="Zorn A.M."/>
            <person name="Grainger R."/>
            <person name="Grammer T."/>
            <person name="Khokha M.K."/>
            <person name="Richardson P.M."/>
            <person name="Rokhsar D.S."/>
        </authorList>
    </citation>
    <scope>NUCLEOTIDE SEQUENCE [LARGE SCALE GENOMIC DNA]</scope>
    <source>
        <strain evidence="9">Nigerian</strain>
    </source>
</reference>
<dbReference type="PANTHER" id="PTHR47249">
    <property type="entry name" value="VACUOLAR PROTEIN 8"/>
    <property type="match status" value="1"/>
</dbReference>
<dbReference type="InterPro" id="IPR045156">
    <property type="entry name" value="Vac8"/>
</dbReference>
<dbReference type="InParanoid" id="A0A6I8QTB0"/>
<reference evidence="9" key="2">
    <citation type="submission" date="2020-05" db="UniProtKB">
        <authorList>
            <consortium name="Ensembl"/>
        </authorList>
    </citation>
    <scope>IDENTIFICATION</scope>
</reference>
<dbReference type="PANTHER" id="PTHR47249:SF1">
    <property type="entry name" value="VACUOLAR PROTEIN 8"/>
    <property type="match status" value="1"/>
</dbReference>
<dbReference type="AlphaFoldDB" id="A0A6I8QTB0"/>
<evidence type="ECO:0000313" key="9">
    <source>
        <dbReference type="Ensembl" id="ENSXETP00000076601"/>
    </source>
</evidence>
<proteinExistence type="inferred from homology"/>
<dbReference type="SUPFAM" id="SSF48371">
    <property type="entry name" value="ARM repeat"/>
    <property type="match status" value="1"/>
</dbReference>
<name>A0A6I8QTB0_XENTR</name>
<evidence type="ECO:0000256" key="2">
    <source>
        <dbReference type="ARBA" id="ARBA00005462"/>
    </source>
</evidence>
<sequence>MGLLCQRCLELLLDIVNFVKRLSSRIVERIKECMVLVRECCCMKPKSFKVRHLYEPVLPNHEKQAAQEFLNHLEAGLGERQLGKETLDALRILAFSENADLQQSAALYYLHMSQHMTAKLPQEFLEPYQALLQSSDLEVQQMSSLSLVNFLLEGYLNKELVVQVGLLEPVLELLESGDSAVQCNSCACIMMLAVSESNREAIGIAGGIRPLLTLAKSYDPRVQQNAVGAILNLTRSEHIKSILCRQGALPVLILLLQSPDSDIQHRVSAQVTDQQRNDSEYYSCASLGNIAANADHHEAMMEIGDKFLLRMLVSLMSSSVQKVSSQACLCLNNLASNAEIRTHIHALDIIHLLLILLNSSSKDVRQASITLLCTMTHPPGNMNAVLCKELLTHLVVLMQRERTNPVVVVHAACTIQNLSQSENIEVIIQSQCFEELLQALLDPNNEEETLQYLASCLSELAKHDITRECLIDKKDKGLIRCLVKLAGLVEHKELSFHAASVIKQLSHYGKISAELKFLIKDVQHYLMCFLSHPELRFQQLSIATLCTLSEDTEFSTVISQSQLKEQLEQLRKQTEDTQALLRLTLSQTESADSTK</sequence>
<dbReference type="GO" id="GO:0071562">
    <property type="term" value="P:nucleus-vacuole junction assembly"/>
    <property type="evidence" value="ECO:0007669"/>
    <property type="project" value="InterPro"/>
</dbReference>
<evidence type="ECO:0000256" key="3">
    <source>
        <dbReference type="ARBA" id="ARBA00022554"/>
    </source>
</evidence>
<dbReference type="Gene3D" id="1.25.10.10">
    <property type="entry name" value="Leucine-rich Repeat Variant"/>
    <property type="match status" value="3"/>
</dbReference>
<dbReference type="GeneTree" id="ENSGT00940000167949"/>
<evidence type="ECO:0000256" key="4">
    <source>
        <dbReference type="ARBA" id="ARBA00022737"/>
    </source>
</evidence>
<feature type="repeat" description="ARM" evidence="8">
    <location>
        <begin position="206"/>
        <end position="248"/>
    </location>
</feature>
<evidence type="ECO:0000256" key="8">
    <source>
        <dbReference type="PROSITE-ProRule" id="PRU00259"/>
    </source>
</evidence>
<gene>
    <name evidence="9" type="primary">LOC100496743</name>
</gene>
<dbReference type="GO" id="GO:0005774">
    <property type="term" value="C:vacuolar membrane"/>
    <property type="evidence" value="ECO:0007669"/>
    <property type="project" value="UniProtKB-SubCell"/>
</dbReference>
<keyword evidence="5" id="KW-0472">Membrane</keyword>
<evidence type="ECO:0000256" key="5">
    <source>
        <dbReference type="ARBA" id="ARBA00023136"/>
    </source>
</evidence>
<comment type="subcellular location">
    <subcellularLocation>
        <location evidence="1">Vacuole membrane</location>
        <topology evidence="1">Lipid-anchor</topology>
    </subcellularLocation>
</comment>
<keyword evidence="6" id="KW-0449">Lipoprotein</keyword>
<dbReference type="InterPro" id="IPR000225">
    <property type="entry name" value="Armadillo"/>
</dbReference>
<dbReference type="PROSITE" id="PS50176">
    <property type="entry name" value="ARM_REPEAT"/>
    <property type="match status" value="1"/>
</dbReference>
<comment type="similarity">
    <text evidence="2">Belongs to the beta-catenin family.</text>
</comment>
<dbReference type="SMART" id="SM00185">
    <property type="entry name" value="ARM"/>
    <property type="match status" value="8"/>
</dbReference>
<protein>
    <recommendedName>
        <fullName evidence="7">Vacuolar protein 8</fullName>
    </recommendedName>
</protein>
<keyword evidence="3" id="KW-0926">Vacuole</keyword>
<dbReference type="Pfam" id="PF00514">
    <property type="entry name" value="Arm"/>
    <property type="match status" value="2"/>
</dbReference>
<organism evidence="9">
    <name type="scientific">Xenopus tropicalis</name>
    <name type="common">Western clawed frog</name>
    <name type="synonym">Silurana tropicalis</name>
    <dbReference type="NCBI Taxonomy" id="8364"/>
    <lineage>
        <taxon>Eukaryota</taxon>
        <taxon>Metazoa</taxon>
        <taxon>Chordata</taxon>
        <taxon>Craniata</taxon>
        <taxon>Vertebrata</taxon>
        <taxon>Euteleostomi</taxon>
        <taxon>Amphibia</taxon>
        <taxon>Batrachia</taxon>
        <taxon>Anura</taxon>
        <taxon>Pipoidea</taxon>
        <taxon>Pipidae</taxon>
        <taxon>Xenopodinae</taxon>
        <taxon>Xenopus</taxon>
        <taxon>Silurana</taxon>
    </lineage>
</organism>
<dbReference type="Bgee" id="ENSXETG00000040976">
    <property type="expression patterns" value="Expressed in brain and 15 other cell types or tissues"/>
</dbReference>
<evidence type="ECO:0000256" key="7">
    <source>
        <dbReference type="ARBA" id="ARBA00026209"/>
    </source>
</evidence>
<dbReference type="GO" id="GO:0043495">
    <property type="term" value="F:protein-membrane adaptor activity"/>
    <property type="evidence" value="ECO:0007669"/>
    <property type="project" value="InterPro"/>
</dbReference>
<evidence type="ECO:0000256" key="6">
    <source>
        <dbReference type="ARBA" id="ARBA00023288"/>
    </source>
</evidence>
<dbReference type="Ensembl" id="ENSXETT00000082501">
    <property type="protein sequence ID" value="ENSXETP00000076601"/>
    <property type="gene ID" value="ENSXETG00000040976"/>
</dbReference>